<dbReference type="STRING" id="690879.TSACC_23154"/>
<evidence type="ECO:0000256" key="7">
    <source>
        <dbReference type="RuleBase" id="RU003879"/>
    </source>
</evidence>
<keyword evidence="3" id="KW-1003">Cell membrane</keyword>
<feature type="transmembrane region" description="Helical" evidence="8">
    <location>
        <begin position="12"/>
        <end position="38"/>
    </location>
</feature>
<comment type="caution">
    <text evidence="9">The sequence shown here is derived from an EMBL/GenBank/DDBJ whole genome shotgun (WGS) entry which is preliminary data.</text>
</comment>
<comment type="similarity">
    <text evidence="2 7">Belongs to the ExbD/TolR family.</text>
</comment>
<dbReference type="GO" id="GO:0005886">
    <property type="term" value="C:plasma membrane"/>
    <property type="evidence" value="ECO:0007669"/>
    <property type="project" value="UniProtKB-SubCell"/>
</dbReference>
<dbReference type="OrthoDB" id="192262at2"/>
<organism evidence="9 10">
    <name type="scientific">Terrimicrobium sacchariphilum</name>
    <dbReference type="NCBI Taxonomy" id="690879"/>
    <lineage>
        <taxon>Bacteria</taxon>
        <taxon>Pseudomonadati</taxon>
        <taxon>Verrucomicrobiota</taxon>
        <taxon>Terrimicrobiia</taxon>
        <taxon>Terrimicrobiales</taxon>
        <taxon>Terrimicrobiaceae</taxon>
        <taxon>Terrimicrobium</taxon>
    </lineage>
</organism>
<evidence type="ECO:0000256" key="5">
    <source>
        <dbReference type="ARBA" id="ARBA00022989"/>
    </source>
</evidence>
<keyword evidence="10" id="KW-1185">Reference proteome</keyword>
<dbReference type="GO" id="GO:0022857">
    <property type="term" value="F:transmembrane transporter activity"/>
    <property type="evidence" value="ECO:0007669"/>
    <property type="project" value="InterPro"/>
</dbReference>
<dbReference type="AlphaFoldDB" id="A0A146GBH6"/>
<proteinExistence type="inferred from homology"/>
<evidence type="ECO:0000256" key="2">
    <source>
        <dbReference type="ARBA" id="ARBA00005811"/>
    </source>
</evidence>
<evidence type="ECO:0000256" key="1">
    <source>
        <dbReference type="ARBA" id="ARBA00004162"/>
    </source>
</evidence>
<dbReference type="GO" id="GO:0015031">
    <property type="term" value="P:protein transport"/>
    <property type="evidence" value="ECO:0007669"/>
    <property type="project" value="UniProtKB-KW"/>
</dbReference>
<keyword evidence="7" id="KW-0653">Protein transport</keyword>
<keyword evidence="6 8" id="KW-0472">Membrane</keyword>
<keyword evidence="7" id="KW-0813">Transport</keyword>
<evidence type="ECO:0000313" key="10">
    <source>
        <dbReference type="Proteomes" id="UP000076023"/>
    </source>
</evidence>
<protein>
    <submittedName>
        <fullName evidence="9">Biopolymer transport protein ExbD</fullName>
    </submittedName>
</protein>
<keyword evidence="4 7" id="KW-0812">Transmembrane</keyword>
<evidence type="ECO:0000256" key="6">
    <source>
        <dbReference type="ARBA" id="ARBA00023136"/>
    </source>
</evidence>
<name>A0A146GBH6_TERSA</name>
<dbReference type="InParanoid" id="A0A146GBH6"/>
<evidence type="ECO:0000313" key="9">
    <source>
        <dbReference type="EMBL" id="GAT34721.1"/>
    </source>
</evidence>
<dbReference type="PANTHER" id="PTHR30558">
    <property type="entry name" value="EXBD MEMBRANE COMPONENT OF PMF-DRIVEN MACROMOLECULE IMPORT SYSTEM"/>
    <property type="match status" value="1"/>
</dbReference>
<keyword evidence="5 8" id="KW-1133">Transmembrane helix</keyword>
<dbReference type="InterPro" id="IPR003400">
    <property type="entry name" value="ExbD"/>
</dbReference>
<reference evidence="10" key="1">
    <citation type="journal article" date="2017" name="Genome Announc.">
        <title>Draft Genome Sequence of Terrimicrobium sacchariphilum NM-5T, a Facultative Anaerobic Soil Bacterium of the Class Spartobacteria.</title>
        <authorList>
            <person name="Qiu Y.L."/>
            <person name="Tourlousse D.M."/>
            <person name="Matsuura N."/>
            <person name="Ohashi A."/>
            <person name="Sekiguchi Y."/>
        </authorList>
    </citation>
    <scope>NUCLEOTIDE SEQUENCE [LARGE SCALE GENOMIC DNA]</scope>
    <source>
        <strain evidence="10">NM-5</strain>
    </source>
</reference>
<dbReference type="Pfam" id="PF02472">
    <property type="entry name" value="ExbD"/>
    <property type="match status" value="1"/>
</dbReference>
<gene>
    <name evidence="9" type="ORF">TSACC_23154</name>
</gene>
<evidence type="ECO:0000256" key="8">
    <source>
        <dbReference type="SAM" id="Phobius"/>
    </source>
</evidence>
<sequence>MKLRRTAAPIPGVLYLAPGIQLALVLIVFLLISSSFLLQPGVAVNLPKSPFILSPQRNPRVIAITPPPLSAIYFENQQVSEAELRTRLSSLKGRTQTIVIKADKRAFYDQISAVMNIALELGFPVVLASTEQTPGL</sequence>
<dbReference type="Proteomes" id="UP000076023">
    <property type="component" value="Unassembled WGS sequence"/>
</dbReference>
<comment type="subcellular location">
    <subcellularLocation>
        <location evidence="1">Cell membrane</location>
        <topology evidence="1">Single-pass membrane protein</topology>
    </subcellularLocation>
    <subcellularLocation>
        <location evidence="7">Cell membrane</location>
        <topology evidence="7">Single-pass type II membrane protein</topology>
    </subcellularLocation>
</comment>
<evidence type="ECO:0000256" key="4">
    <source>
        <dbReference type="ARBA" id="ARBA00022692"/>
    </source>
</evidence>
<evidence type="ECO:0000256" key="3">
    <source>
        <dbReference type="ARBA" id="ARBA00022475"/>
    </source>
</evidence>
<dbReference type="RefSeq" id="WP_075080333.1">
    <property type="nucleotide sequence ID" value="NZ_BDCO01000002.1"/>
</dbReference>
<dbReference type="Gene3D" id="3.30.420.270">
    <property type="match status" value="1"/>
</dbReference>
<dbReference type="PANTHER" id="PTHR30558:SF7">
    <property type="entry name" value="TOL-PAL SYSTEM PROTEIN TOLR"/>
    <property type="match status" value="1"/>
</dbReference>
<accession>A0A146GBH6</accession>
<dbReference type="EMBL" id="BDCO01000002">
    <property type="protein sequence ID" value="GAT34721.1"/>
    <property type="molecule type" value="Genomic_DNA"/>
</dbReference>